<dbReference type="GO" id="GO:0008233">
    <property type="term" value="F:peptidase activity"/>
    <property type="evidence" value="ECO:0007669"/>
    <property type="project" value="UniProtKB-KW"/>
</dbReference>
<organism evidence="1 2">
    <name type="scientific">Xanthocytophaga agilis</name>
    <dbReference type="NCBI Taxonomy" id="3048010"/>
    <lineage>
        <taxon>Bacteria</taxon>
        <taxon>Pseudomonadati</taxon>
        <taxon>Bacteroidota</taxon>
        <taxon>Cytophagia</taxon>
        <taxon>Cytophagales</taxon>
        <taxon>Rhodocytophagaceae</taxon>
        <taxon>Xanthocytophaga</taxon>
    </lineage>
</organism>
<keyword evidence="1" id="KW-0378">Hydrolase</keyword>
<comment type="caution">
    <text evidence="1">The sequence shown here is derived from an EMBL/GenBank/DDBJ whole genome shotgun (WGS) entry which is preliminary data.</text>
</comment>
<dbReference type="Gene3D" id="2.40.70.10">
    <property type="entry name" value="Acid Proteases"/>
    <property type="match status" value="2"/>
</dbReference>
<name>A0AAE3UI28_9BACT</name>
<keyword evidence="2" id="KW-1185">Reference proteome</keyword>
<sequence length="298" mass="33689">MRKLGILILCYCLSYNLFGQGKAHSIPFQLTEYNNISVKAILNEKDTVNLMFHSAANFVTLTEEAVSRLKTITFQEKTEGIKSWGGDVNSARFSEKNTLQIGDLTWKDLPLWENKNSGRKTDGKVGIDLFKDKVIELDFEKQVMIVSESLPAKSKKYKKHKLVFENDYMFLEANCKVGDSTLTNRFLIHSGYSGAILFDDAFTGEHKLGEKLKITSEKKLTDSYGNVVKTKQAILPELKIGNETLSNVPVGFFEGAIGRQKMSVLGGEIIKRFSIIIDARREYIYLEPNRLKGMEYAS</sequence>
<reference evidence="1" key="1">
    <citation type="submission" date="2023-05" db="EMBL/GenBank/DDBJ databases">
        <authorList>
            <person name="Zhang X."/>
        </authorList>
    </citation>
    <scope>NUCLEOTIDE SEQUENCE</scope>
    <source>
        <strain evidence="1">BD1B2-1</strain>
    </source>
</reference>
<dbReference type="AlphaFoldDB" id="A0AAE3UI28"/>
<dbReference type="RefSeq" id="WP_314516613.1">
    <property type="nucleotide sequence ID" value="NZ_JASJOU010000013.1"/>
</dbReference>
<evidence type="ECO:0000313" key="1">
    <source>
        <dbReference type="EMBL" id="MDJ1504916.1"/>
    </source>
</evidence>
<protein>
    <submittedName>
        <fullName evidence="1">Aspartyl protease family protein</fullName>
    </submittedName>
</protein>
<dbReference type="Pfam" id="PF13650">
    <property type="entry name" value="Asp_protease_2"/>
    <property type="match status" value="1"/>
</dbReference>
<dbReference type="EMBL" id="JASJOU010000013">
    <property type="protein sequence ID" value="MDJ1504916.1"/>
    <property type="molecule type" value="Genomic_DNA"/>
</dbReference>
<dbReference type="GO" id="GO:0006508">
    <property type="term" value="P:proteolysis"/>
    <property type="evidence" value="ECO:0007669"/>
    <property type="project" value="UniProtKB-KW"/>
</dbReference>
<keyword evidence="1" id="KW-0645">Protease</keyword>
<dbReference type="InterPro" id="IPR021109">
    <property type="entry name" value="Peptidase_aspartic_dom_sf"/>
</dbReference>
<gene>
    <name evidence="1" type="ORF">QNI22_29905</name>
</gene>
<accession>A0AAE3UI28</accession>
<dbReference type="Proteomes" id="UP001232063">
    <property type="component" value="Unassembled WGS sequence"/>
</dbReference>
<proteinExistence type="predicted"/>
<evidence type="ECO:0000313" key="2">
    <source>
        <dbReference type="Proteomes" id="UP001232063"/>
    </source>
</evidence>